<dbReference type="Pfam" id="PF01753">
    <property type="entry name" value="zf-MYND"/>
    <property type="match status" value="1"/>
</dbReference>
<sequence>MGAWGFGLFQSDWDLDLISDLDYELGLYELARKASATAASSFEESQKENQHPIYADEHDDLEDDRVRYSVFADQCFPEEAIDMVKKLLESGKLAELVAKYEEKMQIRDDSVLFDPPEYKLCLLGACAMTHGCHLAPSFINLLKRIYPAHLRMPDKNMQMTKALFGPIGYVNGVAYDFGSKSLLEAANSNDPPEEDKVYPGRLFGRPPSYSEPQYPHDVCGACGKDENAGMGPLMKCACCKSRVYCSKECQKYHWKWHKVVCRPA</sequence>
<dbReference type="Proteomes" id="UP000281468">
    <property type="component" value="Unassembled WGS sequence"/>
</dbReference>
<evidence type="ECO:0000259" key="5">
    <source>
        <dbReference type="PROSITE" id="PS50865"/>
    </source>
</evidence>
<evidence type="ECO:0000256" key="3">
    <source>
        <dbReference type="ARBA" id="ARBA00022833"/>
    </source>
</evidence>
<evidence type="ECO:0000256" key="4">
    <source>
        <dbReference type="PROSITE-ProRule" id="PRU00134"/>
    </source>
</evidence>
<evidence type="ECO:0000313" key="7">
    <source>
        <dbReference type="Proteomes" id="UP000281468"/>
    </source>
</evidence>
<feature type="domain" description="MYND-type" evidence="5">
    <location>
        <begin position="219"/>
        <end position="261"/>
    </location>
</feature>
<evidence type="ECO:0000256" key="1">
    <source>
        <dbReference type="ARBA" id="ARBA00022723"/>
    </source>
</evidence>
<dbReference type="SUPFAM" id="SSF144232">
    <property type="entry name" value="HIT/MYND zinc finger-like"/>
    <property type="match status" value="1"/>
</dbReference>
<dbReference type="InterPro" id="IPR002893">
    <property type="entry name" value="Znf_MYND"/>
</dbReference>
<name>A0A3M7FRZ1_HORWE</name>
<dbReference type="PROSITE" id="PS50865">
    <property type="entry name" value="ZF_MYND_2"/>
    <property type="match status" value="1"/>
</dbReference>
<reference evidence="6 7" key="1">
    <citation type="journal article" date="2018" name="BMC Genomics">
        <title>Genomic evidence for intraspecific hybridization in a clonal and extremely halotolerant yeast.</title>
        <authorList>
            <person name="Gostincar C."/>
            <person name="Stajich J.E."/>
            <person name="Zupancic J."/>
            <person name="Zalar P."/>
            <person name="Gunde-Cimerman N."/>
        </authorList>
    </citation>
    <scope>NUCLEOTIDE SEQUENCE [LARGE SCALE GENOMIC DNA]</scope>
    <source>
        <strain evidence="6 7">EXF-171</strain>
    </source>
</reference>
<keyword evidence="3" id="KW-0862">Zinc</keyword>
<evidence type="ECO:0000313" key="6">
    <source>
        <dbReference type="EMBL" id="RMY91592.1"/>
    </source>
</evidence>
<keyword evidence="2 4" id="KW-0863">Zinc-finger</keyword>
<dbReference type="Gene3D" id="6.10.140.2220">
    <property type="match status" value="1"/>
</dbReference>
<accession>A0A3M7FRZ1</accession>
<dbReference type="GO" id="GO:0008270">
    <property type="term" value="F:zinc ion binding"/>
    <property type="evidence" value="ECO:0007669"/>
    <property type="project" value="UniProtKB-KW"/>
</dbReference>
<dbReference type="EMBL" id="QWIQ01000363">
    <property type="protein sequence ID" value="RMY91592.1"/>
    <property type="molecule type" value="Genomic_DNA"/>
</dbReference>
<evidence type="ECO:0000256" key="2">
    <source>
        <dbReference type="ARBA" id="ARBA00022771"/>
    </source>
</evidence>
<keyword evidence="1" id="KW-0479">Metal-binding</keyword>
<comment type="caution">
    <text evidence="6">The sequence shown here is derived from an EMBL/GenBank/DDBJ whole genome shotgun (WGS) entry which is preliminary data.</text>
</comment>
<organism evidence="6 7">
    <name type="scientific">Hortaea werneckii</name>
    <name type="common">Black yeast</name>
    <name type="synonym">Cladosporium werneckii</name>
    <dbReference type="NCBI Taxonomy" id="91943"/>
    <lineage>
        <taxon>Eukaryota</taxon>
        <taxon>Fungi</taxon>
        <taxon>Dikarya</taxon>
        <taxon>Ascomycota</taxon>
        <taxon>Pezizomycotina</taxon>
        <taxon>Dothideomycetes</taxon>
        <taxon>Dothideomycetidae</taxon>
        <taxon>Mycosphaerellales</taxon>
        <taxon>Teratosphaeriaceae</taxon>
        <taxon>Hortaea</taxon>
    </lineage>
</organism>
<protein>
    <recommendedName>
        <fullName evidence="5">MYND-type domain-containing protein</fullName>
    </recommendedName>
</protein>
<dbReference type="AlphaFoldDB" id="A0A3M7FRZ1"/>
<gene>
    <name evidence="6" type="ORF">D0862_09689</name>
</gene>
<proteinExistence type="predicted"/>